<sequence length="430" mass="45932">MSALLLTRGRVVDPSRGIDAMGAVLIEGDNIVAAGPDVLNQGAPEGAEIVECRGHIIAPGLVDGRVFIGEPGYEYRETIRSASEAAAAGGVTSLVMMPDTSPVMDEPSLVEYVLRTARATSRVRIHPSAAITRGLRGQEMTEFGLLREAGAVAFTDGRNTLDNPVVMRRAMSYARDFDSLIVSETQDRALAAGGVMNEGKLATLMGLPGIPREAELIPLQRDLALAGLTGARYHAAKISCMMSADAVRRAKDNGQKVTAGVSINHLSLNENDVQGYRTFYRLSPPLRDELDRHAMANAIADGTIDIVVSSHDPQDVDTKRLPFAEAAPGAIGLETLLAALLRRVHDGTLTLMRAIEVVTSAPASLFGLPYGTLKPGAKADIAVIDLDAPWEVSDKDLRSHSRNSCFENAKMSGRVVRTIVSGKTVFELNK</sequence>
<dbReference type="GO" id="GO:0004151">
    <property type="term" value="F:dihydroorotase activity"/>
    <property type="evidence" value="ECO:0007669"/>
    <property type="project" value="InterPro"/>
</dbReference>
<dbReference type="InterPro" id="IPR024403">
    <property type="entry name" value="DHOase_cat"/>
</dbReference>
<dbReference type="InterPro" id="IPR050138">
    <property type="entry name" value="DHOase/Allantoinase_Hydrolase"/>
</dbReference>
<dbReference type="GO" id="GO:0004038">
    <property type="term" value="F:allantoinase activity"/>
    <property type="evidence" value="ECO:0007669"/>
    <property type="project" value="TreeGrafter"/>
</dbReference>
<dbReference type="Pfam" id="PF07969">
    <property type="entry name" value="Amidohydro_3"/>
    <property type="match status" value="1"/>
</dbReference>
<dbReference type="InterPro" id="IPR004722">
    <property type="entry name" value="DHOase"/>
</dbReference>
<keyword evidence="1" id="KW-0862">Zinc</keyword>
<accession>A0A231UTG7</accession>
<dbReference type="InterPro" id="IPR011059">
    <property type="entry name" value="Metal-dep_hydrolase_composite"/>
</dbReference>
<dbReference type="CDD" id="cd01317">
    <property type="entry name" value="DHOase_IIa"/>
    <property type="match status" value="1"/>
</dbReference>
<dbReference type="PANTHER" id="PTHR43668">
    <property type="entry name" value="ALLANTOINASE"/>
    <property type="match status" value="1"/>
</dbReference>
<keyword evidence="6" id="KW-1185">Reference proteome</keyword>
<dbReference type="InterPro" id="IPR032466">
    <property type="entry name" value="Metal_Hydrolase"/>
</dbReference>
<dbReference type="AlphaFoldDB" id="A0A231UTG7"/>
<dbReference type="Proteomes" id="UP000215405">
    <property type="component" value="Unassembled WGS sequence"/>
</dbReference>
<evidence type="ECO:0000256" key="2">
    <source>
        <dbReference type="ARBA" id="ARBA00022975"/>
    </source>
</evidence>
<evidence type="ECO:0000313" key="5">
    <source>
        <dbReference type="EMBL" id="OXS99232.1"/>
    </source>
</evidence>
<name>A0A231UTG7_9HYPH</name>
<evidence type="ECO:0000259" key="3">
    <source>
        <dbReference type="Pfam" id="PF07969"/>
    </source>
</evidence>
<dbReference type="InterPro" id="IPR013108">
    <property type="entry name" value="Amidohydro_3"/>
</dbReference>
<dbReference type="GO" id="GO:0005737">
    <property type="term" value="C:cytoplasm"/>
    <property type="evidence" value="ECO:0007669"/>
    <property type="project" value="TreeGrafter"/>
</dbReference>
<keyword evidence="2" id="KW-0665">Pyrimidine biosynthesis</keyword>
<dbReference type="GO" id="GO:0006221">
    <property type="term" value="P:pyrimidine nucleotide biosynthetic process"/>
    <property type="evidence" value="ECO:0007669"/>
    <property type="project" value="UniProtKB-KW"/>
</dbReference>
<feature type="domain" description="Dihydroorotase catalytic" evidence="4">
    <location>
        <begin position="54"/>
        <end position="240"/>
    </location>
</feature>
<dbReference type="GO" id="GO:0046872">
    <property type="term" value="F:metal ion binding"/>
    <property type="evidence" value="ECO:0007669"/>
    <property type="project" value="InterPro"/>
</dbReference>
<gene>
    <name evidence="5" type="ORF">B7H23_13690</name>
</gene>
<dbReference type="Gene3D" id="3.20.20.140">
    <property type="entry name" value="Metal-dependent hydrolases"/>
    <property type="match status" value="1"/>
</dbReference>
<dbReference type="GO" id="GO:0006145">
    <property type="term" value="P:purine nucleobase catabolic process"/>
    <property type="evidence" value="ECO:0007669"/>
    <property type="project" value="TreeGrafter"/>
</dbReference>
<comment type="caution">
    <text evidence="5">The sequence shown here is derived from an EMBL/GenBank/DDBJ whole genome shotgun (WGS) entry which is preliminary data.</text>
</comment>
<dbReference type="SUPFAM" id="SSF51338">
    <property type="entry name" value="Composite domain of metallo-dependent hydrolases"/>
    <property type="match status" value="1"/>
</dbReference>
<dbReference type="EMBL" id="NBYO01000003">
    <property type="protein sequence ID" value="OXS99232.1"/>
    <property type="molecule type" value="Genomic_DNA"/>
</dbReference>
<dbReference type="NCBIfam" id="TIGR00857">
    <property type="entry name" value="pyrC_multi"/>
    <property type="match status" value="1"/>
</dbReference>
<reference evidence="6" key="1">
    <citation type="journal article" date="2017" name="Int. J. Syst. Evol. Microbiol.">
        <title>Notoacmeibacter marinus gen. nov., sp. nov., isolated from the gut of a limpet and proposal of Notoacmeibacteraceae fam. nov. in the order Rhizobiales of the class Alphaproteobacteria.</title>
        <authorList>
            <person name="Huang Z."/>
            <person name="Guo F."/>
            <person name="Lai Q."/>
        </authorList>
    </citation>
    <scope>NUCLEOTIDE SEQUENCE [LARGE SCALE GENOMIC DNA]</scope>
    <source>
        <strain evidence="6">XMTR2A4</strain>
    </source>
</reference>
<evidence type="ECO:0000313" key="6">
    <source>
        <dbReference type="Proteomes" id="UP000215405"/>
    </source>
</evidence>
<evidence type="ECO:0000259" key="4">
    <source>
        <dbReference type="Pfam" id="PF12890"/>
    </source>
</evidence>
<dbReference type="PANTHER" id="PTHR43668:SF2">
    <property type="entry name" value="ALLANTOINASE"/>
    <property type="match status" value="1"/>
</dbReference>
<dbReference type="Gene3D" id="2.30.40.10">
    <property type="entry name" value="Urease, subunit C, domain 1"/>
    <property type="match status" value="1"/>
</dbReference>
<dbReference type="RefSeq" id="WP_094078014.1">
    <property type="nucleotide sequence ID" value="NZ_NBYO01000003.1"/>
</dbReference>
<evidence type="ECO:0000256" key="1">
    <source>
        <dbReference type="ARBA" id="ARBA00022833"/>
    </source>
</evidence>
<dbReference type="NCBIfam" id="NF006558">
    <property type="entry name" value="PRK09059.1"/>
    <property type="match status" value="1"/>
</dbReference>
<proteinExistence type="predicted"/>
<feature type="domain" description="Amidohydrolase 3" evidence="3">
    <location>
        <begin position="346"/>
        <end position="426"/>
    </location>
</feature>
<dbReference type="SUPFAM" id="SSF51556">
    <property type="entry name" value="Metallo-dependent hydrolases"/>
    <property type="match status" value="1"/>
</dbReference>
<dbReference type="Pfam" id="PF12890">
    <property type="entry name" value="DHOase"/>
    <property type="match status" value="1"/>
</dbReference>
<organism evidence="5 6">
    <name type="scientific">Notoacmeibacter marinus</name>
    <dbReference type="NCBI Taxonomy" id="1876515"/>
    <lineage>
        <taxon>Bacteria</taxon>
        <taxon>Pseudomonadati</taxon>
        <taxon>Pseudomonadota</taxon>
        <taxon>Alphaproteobacteria</taxon>
        <taxon>Hyphomicrobiales</taxon>
        <taxon>Notoacmeibacteraceae</taxon>
        <taxon>Notoacmeibacter</taxon>
    </lineage>
</organism>
<protein>
    <submittedName>
        <fullName evidence="5">Dihydroorotase</fullName>
    </submittedName>
</protein>